<dbReference type="EMBL" id="STGT01000002">
    <property type="protein sequence ID" value="THV15453.1"/>
    <property type="molecule type" value="Genomic_DNA"/>
</dbReference>
<gene>
    <name evidence="2" type="ORF">E9677_08875</name>
</gene>
<evidence type="ECO:0000313" key="3">
    <source>
        <dbReference type="Proteomes" id="UP000309667"/>
    </source>
</evidence>
<evidence type="ECO:0000313" key="2">
    <source>
        <dbReference type="EMBL" id="THV15453.1"/>
    </source>
</evidence>
<organism evidence="2 3">
    <name type="scientific">Rhizobium rhizophilum</name>
    <dbReference type="NCBI Taxonomy" id="1850373"/>
    <lineage>
        <taxon>Bacteria</taxon>
        <taxon>Pseudomonadati</taxon>
        <taxon>Pseudomonadota</taxon>
        <taxon>Alphaproteobacteria</taxon>
        <taxon>Hyphomicrobiales</taxon>
        <taxon>Rhizobiaceae</taxon>
        <taxon>Rhizobium/Agrobacterium group</taxon>
        <taxon>Rhizobium</taxon>
    </lineage>
</organism>
<name>A0ABY2QWK5_9HYPH</name>
<comment type="caution">
    <text evidence="2">The sequence shown here is derived from an EMBL/GenBank/DDBJ whole genome shotgun (WGS) entry which is preliminary data.</text>
</comment>
<dbReference type="Proteomes" id="UP000309667">
    <property type="component" value="Unassembled WGS sequence"/>
</dbReference>
<feature type="domain" description="DUF5680" evidence="1">
    <location>
        <begin position="45"/>
        <end position="150"/>
    </location>
</feature>
<keyword evidence="3" id="KW-1185">Reference proteome</keyword>
<dbReference type="RefSeq" id="WP_136557732.1">
    <property type="nucleotide sequence ID" value="NZ_STGT01000002.1"/>
</dbReference>
<accession>A0ABY2QWK5</accession>
<proteinExistence type="predicted"/>
<dbReference type="Pfam" id="PF18931">
    <property type="entry name" value="DUF5680"/>
    <property type="match status" value="1"/>
</dbReference>
<dbReference type="InterPro" id="IPR043735">
    <property type="entry name" value="DUF5680"/>
</dbReference>
<protein>
    <recommendedName>
        <fullName evidence="1">DUF5680 domain-containing protein</fullName>
    </recommendedName>
</protein>
<sequence length="152" mass="17286">MDALERFIVEAKAVTYMAGKKAAEVPSRQGAKDIPYEKGPYRYLDSHFGGTDFLGQEVVWHDETPVWAMNYYGRIIDPERFDGERAGTVIKQALSALYQEKRFLGGFAYVHPLGEYLDDAAGDYRSFIGTERILVDGRLAYRLDYQGGMIKR</sequence>
<reference evidence="2 3" key="1">
    <citation type="submission" date="2019-04" db="EMBL/GenBank/DDBJ databases">
        <title>Genome sequence of strain 7209-2.</title>
        <authorList>
            <person name="Gao J."/>
            <person name="Sun J."/>
        </authorList>
    </citation>
    <scope>NUCLEOTIDE SEQUENCE [LARGE SCALE GENOMIC DNA]</scope>
    <source>
        <strain evidence="2 3">7209-2</strain>
    </source>
</reference>
<evidence type="ECO:0000259" key="1">
    <source>
        <dbReference type="Pfam" id="PF18931"/>
    </source>
</evidence>